<dbReference type="OrthoDB" id="9779457at2"/>
<dbReference type="PANTHER" id="PTHR43177:SF5">
    <property type="entry name" value="ANAEROBIC DIMETHYL SULFOXIDE REDUCTASE CHAIN B-RELATED"/>
    <property type="match status" value="1"/>
</dbReference>
<keyword evidence="6" id="KW-0408">Iron</keyword>
<feature type="domain" description="4Fe-4S ferredoxin-type" evidence="8">
    <location>
        <begin position="84"/>
        <end position="113"/>
    </location>
</feature>
<keyword evidence="1" id="KW-0813">Transport</keyword>
<evidence type="ECO:0000313" key="9">
    <source>
        <dbReference type="EMBL" id="SFZ93173.1"/>
    </source>
</evidence>
<dbReference type="AlphaFoldDB" id="A0A1K2IL38"/>
<feature type="domain" description="4Fe-4S ferredoxin-type" evidence="8">
    <location>
        <begin position="11"/>
        <end position="30"/>
    </location>
</feature>
<proteinExistence type="predicted"/>
<evidence type="ECO:0000259" key="8">
    <source>
        <dbReference type="PROSITE" id="PS51379"/>
    </source>
</evidence>
<accession>A0A1K2IL38</accession>
<dbReference type="InterPro" id="IPR050954">
    <property type="entry name" value="ET_IronSulfur_Cluster-Binding"/>
</dbReference>
<gene>
    <name evidence="9" type="ORF">SAMN05216324_104198</name>
</gene>
<evidence type="ECO:0000256" key="1">
    <source>
        <dbReference type="ARBA" id="ARBA00022448"/>
    </source>
</evidence>
<evidence type="ECO:0000256" key="2">
    <source>
        <dbReference type="ARBA" id="ARBA00022485"/>
    </source>
</evidence>
<dbReference type="PROSITE" id="PS00198">
    <property type="entry name" value="4FE4S_FER_1"/>
    <property type="match status" value="1"/>
</dbReference>
<dbReference type="STRING" id="1612149.SAMN05216324_104198"/>
<evidence type="ECO:0000256" key="7">
    <source>
        <dbReference type="ARBA" id="ARBA00023014"/>
    </source>
</evidence>
<keyword evidence="4" id="KW-0677">Repeat</keyword>
<evidence type="ECO:0000256" key="5">
    <source>
        <dbReference type="ARBA" id="ARBA00022982"/>
    </source>
</evidence>
<dbReference type="RefSeq" id="WP_072408788.1">
    <property type="nucleotide sequence ID" value="NZ_FPKW01000004.1"/>
</dbReference>
<dbReference type="GO" id="GO:0046872">
    <property type="term" value="F:metal ion binding"/>
    <property type="evidence" value="ECO:0007669"/>
    <property type="project" value="UniProtKB-KW"/>
</dbReference>
<organism evidence="9 10">
    <name type="scientific">Chryseobacterium limigenitum</name>
    <dbReference type="NCBI Taxonomy" id="1612149"/>
    <lineage>
        <taxon>Bacteria</taxon>
        <taxon>Pseudomonadati</taxon>
        <taxon>Bacteroidota</taxon>
        <taxon>Flavobacteriia</taxon>
        <taxon>Flavobacteriales</taxon>
        <taxon>Weeksellaceae</taxon>
        <taxon>Chryseobacterium group</taxon>
        <taxon>Chryseobacterium</taxon>
    </lineage>
</organism>
<keyword evidence="2" id="KW-0004">4Fe-4S</keyword>
<reference evidence="10" key="1">
    <citation type="submission" date="2016-10" db="EMBL/GenBank/DDBJ databases">
        <authorList>
            <person name="Varghese N."/>
            <person name="Submissions S."/>
        </authorList>
    </citation>
    <scope>NUCLEOTIDE SEQUENCE [LARGE SCALE GENOMIC DNA]</scope>
    <source>
        <strain evidence="10">SUR2</strain>
    </source>
</reference>
<dbReference type="SUPFAM" id="SSF54862">
    <property type="entry name" value="4Fe-4S ferredoxins"/>
    <property type="match status" value="1"/>
</dbReference>
<dbReference type="PANTHER" id="PTHR43177">
    <property type="entry name" value="PROTEIN NRFC"/>
    <property type="match status" value="1"/>
</dbReference>
<dbReference type="EMBL" id="FPKW01000004">
    <property type="protein sequence ID" value="SFZ93173.1"/>
    <property type="molecule type" value="Genomic_DNA"/>
</dbReference>
<protein>
    <submittedName>
        <fullName evidence="9">Fe-S-cluster-containing dehydrogenase component</fullName>
    </submittedName>
</protein>
<keyword evidence="3" id="KW-0479">Metal-binding</keyword>
<evidence type="ECO:0000256" key="6">
    <source>
        <dbReference type="ARBA" id="ARBA00023004"/>
    </source>
</evidence>
<keyword evidence="5" id="KW-0249">Electron transport</keyword>
<dbReference type="Gene3D" id="3.30.70.20">
    <property type="match status" value="2"/>
</dbReference>
<evidence type="ECO:0000313" key="10">
    <source>
        <dbReference type="Proteomes" id="UP000182034"/>
    </source>
</evidence>
<keyword evidence="7" id="KW-0411">Iron-sulfur</keyword>
<dbReference type="GO" id="GO:0051539">
    <property type="term" value="F:4 iron, 4 sulfur cluster binding"/>
    <property type="evidence" value="ECO:0007669"/>
    <property type="project" value="UniProtKB-KW"/>
</dbReference>
<evidence type="ECO:0000256" key="3">
    <source>
        <dbReference type="ARBA" id="ARBA00022723"/>
    </source>
</evidence>
<sequence length="191" mass="21168">MAEQFEKFNDMEFFVDMQRCIGCHSCEMACAECETNGETSMIHIHYVDRAETIQTTVQVCMHCEDPICANVCPADAITKDEYGIVHTADTSKCIGCANCVIGCPFGVPQIPDESAMLMMKCNMCYDRTSVGLKPMCATVCPSGALTFDTRDNVAKKRPNSTPVNRFIFGKEIVNTKVNIMMPKGSEELKVF</sequence>
<dbReference type="InterPro" id="IPR017900">
    <property type="entry name" value="4Fe4S_Fe_S_CS"/>
</dbReference>
<feature type="domain" description="4Fe-4S ferredoxin-type" evidence="8">
    <location>
        <begin position="51"/>
        <end position="82"/>
    </location>
</feature>
<dbReference type="InterPro" id="IPR017896">
    <property type="entry name" value="4Fe4S_Fe-S-bd"/>
</dbReference>
<dbReference type="Proteomes" id="UP000182034">
    <property type="component" value="Unassembled WGS sequence"/>
</dbReference>
<evidence type="ECO:0000256" key="4">
    <source>
        <dbReference type="ARBA" id="ARBA00022737"/>
    </source>
</evidence>
<dbReference type="Pfam" id="PF13247">
    <property type="entry name" value="Fer4_11"/>
    <property type="match status" value="1"/>
</dbReference>
<keyword evidence="10" id="KW-1185">Reference proteome</keyword>
<name>A0A1K2IL38_9FLAO</name>
<dbReference type="PROSITE" id="PS51379">
    <property type="entry name" value="4FE4S_FER_2"/>
    <property type="match status" value="3"/>
</dbReference>